<dbReference type="InterPro" id="IPR017932">
    <property type="entry name" value="GATase_2_dom"/>
</dbReference>
<dbReference type="AlphaFoldDB" id="A0A6C0AZT2"/>
<reference evidence="12" key="1">
    <citation type="journal article" date="2020" name="Nature">
        <title>Giant virus diversity and host interactions through global metagenomics.</title>
        <authorList>
            <person name="Schulz F."/>
            <person name="Roux S."/>
            <person name="Paez-Espino D."/>
            <person name="Jungbluth S."/>
            <person name="Walsh D.A."/>
            <person name="Denef V.J."/>
            <person name="McMahon K.D."/>
            <person name="Konstantinidis K.T."/>
            <person name="Eloe-Fadrosh E.A."/>
            <person name="Kyrpides N.C."/>
            <person name="Woyke T."/>
        </authorList>
    </citation>
    <scope>NUCLEOTIDE SEQUENCE</scope>
    <source>
        <strain evidence="12">GVMAG-M-3300009182-67</strain>
    </source>
</reference>
<evidence type="ECO:0000256" key="8">
    <source>
        <dbReference type="ARBA" id="ARBA00022962"/>
    </source>
</evidence>
<dbReference type="GO" id="GO:0005524">
    <property type="term" value="F:ATP binding"/>
    <property type="evidence" value="ECO:0007669"/>
    <property type="project" value="UniProtKB-KW"/>
</dbReference>
<evidence type="ECO:0000256" key="3">
    <source>
        <dbReference type="ARBA" id="ARBA00022598"/>
    </source>
</evidence>
<dbReference type="PROSITE" id="PS51278">
    <property type="entry name" value="GATASE_TYPE_2"/>
    <property type="match status" value="1"/>
</dbReference>
<dbReference type="PIRSF" id="PIRSF001589">
    <property type="entry name" value="Asn_synthetase_glu-h"/>
    <property type="match status" value="1"/>
</dbReference>
<dbReference type="EC" id="6.3.5.4" evidence="2"/>
<organism evidence="12">
    <name type="scientific">viral metagenome</name>
    <dbReference type="NCBI Taxonomy" id="1070528"/>
    <lineage>
        <taxon>unclassified sequences</taxon>
        <taxon>metagenomes</taxon>
        <taxon>organismal metagenomes</taxon>
    </lineage>
</organism>
<dbReference type="SUPFAM" id="SSF56235">
    <property type="entry name" value="N-terminal nucleophile aminohydrolases (Ntn hydrolases)"/>
    <property type="match status" value="1"/>
</dbReference>
<keyword evidence="6" id="KW-0067">ATP-binding</keyword>
<dbReference type="CDD" id="cd01991">
    <property type="entry name" value="Asn_synthase_B_C"/>
    <property type="match status" value="1"/>
</dbReference>
<evidence type="ECO:0000256" key="9">
    <source>
        <dbReference type="ARBA" id="ARBA00030234"/>
    </source>
</evidence>
<keyword evidence="5" id="KW-0547">Nucleotide-binding</keyword>
<comment type="pathway">
    <text evidence="1">Amino-acid biosynthesis; L-asparagine biosynthesis; L-asparagine from L-aspartate (L-Gln route): step 1/1.</text>
</comment>
<keyword evidence="4" id="KW-0028">Amino-acid biosynthesis</keyword>
<proteinExistence type="predicted"/>
<evidence type="ECO:0000256" key="4">
    <source>
        <dbReference type="ARBA" id="ARBA00022605"/>
    </source>
</evidence>
<evidence type="ECO:0000256" key="1">
    <source>
        <dbReference type="ARBA" id="ARBA00005187"/>
    </source>
</evidence>
<evidence type="ECO:0000259" key="11">
    <source>
        <dbReference type="PROSITE" id="PS51278"/>
    </source>
</evidence>
<keyword evidence="7" id="KW-0061">Asparagine biosynthesis</keyword>
<dbReference type="InterPro" id="IPR033738">
    <property type="entry name" value="AsnB_N"/>
</dbReference>
<dbReference type="GO" id="GO:0006529">
    <property type="term" value="P:asparagine biosynthetic process"/>
    <property type="evidence" value="ECO:0007669"/>
    <property type="project" value="UniProtKB-KW"/>
</dbReference>
<sequence length="534" mass="61906">MCGIFAYLTNTPDINKPTNIYNEKFIERQFAKGKSRGPESSQSLIKHYLNNYLFFGFHRLAINGLDESSNQPIEIDGVYLICNGEIYNYRSFKNFEMKTKSDCEVIIHLYKMYGIKYLFELLDGVFAFVLYDSNIQRVFVGRDPYGVRPLYYHDNCGITLASEMKQIKEIGTNIKQFQPGSFMEIELNKFHPTIIRNERYTSFGFSKMIFNSLYDVYGVLYQTLYNCVKKRVITTERPIACLLSGGLDSSTITALVNSFLPKGQLETYSIGLEGSTDLVYAQKVADHLGTKHTSIILTEDQFFEAIPEVIKAIESYDTTTVRASVGNYLVGKYIAEHSDAKVIFNGDGADELMGGYRYFNHVPEEIEFDRECKRLLGDIHYFDVLRSDRCISTHGLEPRTPFLDRSLVQIYLSIPMDLRNHRYNNQPEKFLLRGALSFMNKDLLPEEVLLRTKEAFSDGVSSENRSWYTIIAEKLENIEFPKRETIYIHNTPQTKEQRYYRMLFEEDYAHCGEIVPYFWMPKWVNTTDPSARTI</sequence>
<dbReference type="CDD" id="cd00712">
    <property type="entry name" value="AsnB"/>
    <property type="match status" value="1"/>
</dbReference>
<dbReference type="NCBIfam" id="TIGR01536">
    <property type="entry name" value="asn_synth_AEB"/>
    <property type="match status" value="1"/>
</dbReference>
<evidence type="ECO:0000313" key="12">
    <source>
        <dbReference type="EMBL" id="QHS85044.1"/>
    </source>
</evidence>
<dbReference type="PANTHER" id="PTHR11772">
    <property type="entry name" value="ASPARAGINE SYNTHETASE"/>
    <property type="match status" value="1"/>
</dbReference>
<dbReference type="GO" id="GO:0004066">
    <property type="term" value="F:asparagine synthase (glutamine-hydrolyzing) activity"/>
    <property type="evidence" value="ECO:0007669"/>
    <property type="project" value="UniProtKB-EC"/>
</dbReference>
<dbReference type="Gene3D" id="3.60.20.10">
    <property type="entry name" value="Glutamine Phosphoribosylpyrophosphate, subunit 1, domain 1"/>
    <property type="match status" value="1"/>
</dbReference>
<dbReference type="InterPro" id="IPR014729">
    <property type="entry name" value="Rossmann-like_a/b/a_fold"/>
</dbReference>
<dbReference type="InterPro" id="IPR029055">
    <property type="entry name" value="Ntn_hydrolases_N"/>
</dbReference>
<evidence type="ECO:0000256" key="5">
    <source>
        <dbReference type="ARBA" id="ARBA00022741"/>
    </source>
</evidence>
<dbReference type="InterPro" id="IPR001962">
    <property type="entry name" value="Asn_synthase"/>
</dbReference>
<protein>
    <recommendedName>
        <fullName evidence="2">asparagine synthase (glutamine-hydrolyzing)</fullName>
        <ecNumber evidence="2">6.3.5.4</ecNumber>
    </recommendedName>
    <alternativeName>
        <fullName evidence="9">Glutamine-dependent asparagine synthetase</fullName>
    </alternativeName>
</protein>
<comment type="catalytic activity">
    <reaction evidence="10">
        <text>L-aspartate + L-glutamine + ATP + H2O = L-asparagine + L-glutamate + AMP + diphosphate + H(+)</text>
        <dbReference type="Rhea" id="RHEA:12228"/>
        <dbReference type="ChEBI" id="CHEBI:15377"/>
        <dbReference type="ChEBI" id="CHEBI:15378"/>
        <dbReference type="ChEBI" id="CHEBI:29985"/>
        <dbReference type="ChEBI" id="CHEBI:29991"/>
        <dbReference type="ChEBI" id="CHEBI:30616"/>
        <dbReference type="ChEBI" id="CHEBI:33019"/>
        <dbReference type="ChEBI" id="CHEBI:58048"/>
        <dbReference type="ChEBI" id="CHEBI:58359"/>
        <dbReference type="ChEBI" id="CHEBI:456215"/>
        <dbReference type="EC" id="6.3.5.4"/>
    </reaction>
</comment>
<dbReference type="Pfam" id="PF13537">
    <property type="entry name" value="GATase_7"/>
    <property type="match status" value="1"/>
</dbReference>
<evidence type="ECO:0000256" key="6">
    <source>
        <dbReference type="ARBA" id="ARBA00022840"/>
    </source>
</evidence>
<dbReference type="GO" id="GO:0005829">
    <property type="term" value="C:cytosol"/>
    <property type="evidence" value="ECO:0007669"/>
    <property type="project" value="TreeGrafter"/>
</dbReference>
<dbReference type="PANTHER" id="PTHR11772:SF23">
    <property type="entry name" value="ASPARAGINE SYNTHETASE [GLUTAMINE-HYDROLYZING]"/>
    <property type="match status" value="1"/>
</dbReference>
<keyword evidence="8" id="KW-0315">Glutamine amidotransferase</keyword>
<keyword evidence="3" id="KW-0436">Ligase</keyword>
<accession>A0A6C0AZT2</accession>
<dbReference type="SUPFAM" id="SSF52402">
    <property type="entry name" value="Adenine nucleotide alpha hydrolases-like"/>
    <property type="match status" value="1"/>
</dbReference>
<dbReference type="InterPro" id="IPR050795">
    <property type="entry name" value="Asn_Synthetase"/>
</dbReference>
<evidence type="ECO:0000256" key="2">
    <source>
        <dbReference type="ARBA" id="ARBA00012737"/>
    </source>
</evidence>
<feature type="domain" description="Glutamine amidotransferase type-2" evidence="11">
    <location>
        <begin position="2"/>
        <end position="188"/>
    </location>
</feature>
<evidence type="ECO:0000256" key="7">
    <source>
        <dbReference type="ARBA" id="ARBA00022888"/>
    </source>
</evidence>
<dbReference type="EMBL" id="MN739039">
    <property type="protein sequence ID" value="QHS85044.1"/>
    <property type="molecule type" value="Genomic_DNA"/>
</dbReference>
<dbReference type="InterPro" id="IPR006426">
    <property type="entry name" value="Asn_synth_AEB"/>
</dbReference>
<dbReference type="Gene3D" id="3.40.50.620">
    <property type="entry name" value="HUPs"/>
    <property type="match status" value="1"/>
</dbReference>
<dbReference type="Pfam" id="PF00733">
    <property type="entry name" value="Asn_synthase"/>
    <property type="match status" value="2"/>
</dbReference>
<name>A0A6C0AZT2_9ZZZZ</name>
<evidence type="ECO:0000256" key="10">
    <source>
        <dbReference type="ARBA" id="ARBA00048741"/>
    </source>
</evidence>